<reference evidence="2 3" key="1">
    <citation type="submission" date="2020-08" db="EMBL/GenBank/DDBJ databases">
        <title>Genomic Encyclopedia of Type Strains, Phase IV (KMG-IV): sequencing the most valuable type-strain genomes for metagenomic binning, comparative biology and taxonomic classification.</title>
        <authorList>
            <person name="Goeker M."/>
        </authorList>
    </citation>
    <scope>NUCLEOTIDE SEQUENCE [LARGE SCALE GENOMIC DNA]</scope>
    <source>
        <strain evidence="2 3">DSM 23958</strain>
    </source>
</reference>
<dbReference type="InterPro" id="IPR036610">
    <property type="entry name" value="PEBP-like_sf"/>
</dbReference>
<dbReference type="InterPro" id="IPR005247">
    <property type="entry name" value="YbhB_YbcL/LppC-like"/>
</dbReference>
<comment type="caution">
    <text evidence="2">The sequence shown here is derived from an EMBL/GenBank/DDBJ whole genome shotgun (WGS) entry which is preliminary data.</text>
</comment>
<dbReference type="Pfam" id="PF14240">
    <property type="entry name" value="YHYH"/>
    <property type="match status" value="1"/>
</dbReference>
<dbReference type="EMBL" id="JACHHO010000002">
    <property type="protein sequence ID" value="MBB5204764.1"/>
    <property type="molecule type" value="Genomic_DNA"/>
</dbReference>
<dbReference type="AlphaFoldDB" id="A0A840S7K3"/>
<dbReference type="Proteomes" id="UP000554837">
    <property type="component" value="Unassembled WGS sequence"/>
</dbReference>
<proteinExistence type="predicted"/>
<dbReference type="PANTHER" id="PTHR30289:SF8">
    <property type="entry name" value="YHYH DOMAIN-CONTAINING PROTEIN"/>
    <property type="match status" value="1"/>
</dbReference>
<name>A0A840S7K3_9BURK</name>
<accession>A0A840S7K3</accession>
<protein>
    <submittedName>
        <fullName evidence="2">Phosphatidylethanolamine-binding protein (PEBP) family uncharacterized protein</fullName>
    </submittedName>
</protein>
<dbReference type="Gene3D" id="3.90.280.10">
    <property type="entry name" value="PEBP-like"/>
    <property type="match status" value="1"/>
</dbReference>
<gene>
    <name evidence="2" type="ORF">HNQ51_002078</name>
</gene>
<dbReference type="InterPro" id="IPR008914">
    <property type="entry name" value="PEBP"/>
</dbReference>
<keyword evidence="3" id="KW-1185">Reference proteome</keyword>
<dbReference type="PANTHER" id="PTHR30289">
    <property type="entry name" value="UNCHARACTERIZED PROTEIN YBCL-RELATED"/>
    <property type="match status" value="1"/>
</dbReference>
<evidence type="ECO:0000259" key="1">
    <source>
        <dbReference type="Pfam" id="PF14240"/>
    </source>
</evidence>
<dbReference type="Pfam" id="PF01161">
    <property type="entry name" value="PBP"/>
    <property type="match status" value="1"/>
</dbReference>
<dbReference type="CDD" id="cd00865">
    <property type="entry name" value="PEBP_bact_arch"/>
    <property type="match status" value="1"/>
</dbReference>
<dbReference type="InterPro" id="IPR025924">
    <property type="entry name" value="YHYH_dom"/>
</dbReference>
<evidence type="ECO:0000313" key="2">
    <source>
        <dbReference type="EMBL" id="MBB5204764.1"/>
    </source>
</evidence>
<feature type="domain" description="YHYH" evidence="1">
    <location>
        <begin position="204"/>
        <end position="302"/>
    </location>
</feature>
<sequence>MPAEYSCDGPGSSPPLAWANAPAGTKEFALLMSTLPGDGSTKYNWVLYHLPASRTALARDAWGAGTLGVGSDGPTVAYQPPCSQGPGAKTYTFSLYALSAAPSLPAGTVNGTQLEAAMAGLVLGRAQLNLSYSRSAGSSGNSAACTLVRGSLQAGGGGRASAGCDASYAYIGSDGLAPHPMMDGITATNLQVPTAQNFWGQNAWRIPLNPTPAASPVSAVDGPIGVAVNGVPIFNPCKQGGCQNGDTKVLGELDVCNGHAGRGDDYHYHAAPNCLMATKPASYWDTHPLGWALDGYAIFGPNNADGSLAERDGLCGGNTRAVSNGPAGYSYHVTDQSPYVLSCFRGVPSPDLAGQSAKFSPMRQPPVTPFAVSAMSLSTDSADGAQVLRFTSARSFSTTENGSDSYANAPGSYQIRYRRLAGSELEATLAQPAHRGKSACWAFQFQISAGASTQPDISYCR</sequence>
<dbReference type="SUPFAM" id="SSF49777">
    <property type="entry name" value="PEBP-like"/>
    <property type="match status" value="1"/>
</dbReference>
<evidence type="ECO:0000313" key="3">
    <source>
        <dbReference type="Proteomes" id="UP000554837"/>
    </source>
</evidence>
<organism evidence="2 3">
    <name type="scientific">Inhella inkyongensis</name>
    <dbReference type="NCBI Taxonomy" id="392593"/>
    <lineage>
        <taxon>Bacteria</taxon>
        <taxon>Pseudomonadati</taxon>
        <taxon>Pseudomonadota</taxon>
        <taxon>Betaproteobacteria</taxon>
        <taxon>Burkholderiales</taxon>
        <taxon>Sphaerotilaceae</taxon>
        <taxon>Inhella</taxon>
    </lineage>
</organism>
<dbReference type="RefSeq" id="WP_175423523.1">
    <property type="nucleotide sequence ID" value="NZ_CP040709.1"/>
</dbReference>